<evidence type="ECO:0000313" key="4">
    <source>
        <dbReference type="Proteomes" id="UP001610335"/>
    </source>
</evidence>
<proteinExistence type="inferred from homology"/>
<protein>
    <submittedName>
        <fullName evidence="3">NAD(P)-binding protein</fullName>
    </submittedName>
</protein>
<dbReference type="Pfam" id="PF13561">
    <property type="entry name" value="adh_short_C2"/>
    <property type="match status" value="1"/>
</dbReference>
<organism evidence="3 4">
    <name type="scientific">Aspergillus cavernicola</name>
    <dbReference type="NCBI Taxonomy" id="176166"/>
    <lineage>
        <taxon>Eukaryota</taxon>
        <taxon>Fungi</taxon>
        <taxon>Dikarya</taxon>
        <taxon>Ascomycota</taxon>
        <taxon>Pezizomycotina</taxon>
        <taxon>Eurotiomycetes</taxon>
        <taxon>Eurotiomycetidae</taxon>
        <taxon>Eurotiales</taxon>
        <taxon>Aspergillaceae</taxon>
        <taxon>Aspergillus</taxon>
        <taxon>Aspergillus subgen. Nidulantes</taxon>
    </lineage>
</organism>
<evidence type="ECO:0000313" key="3">
    <source>
        <dbReference type="EMBL" id="KAL2825809.1"/>
    </source>
</evidence>
<dbReference type="EMBL" id="JBFXLS010000034">
    <property type="protein sequence ID" value="KAL2825809.1"/>
    <property type="molecule type" value="Genomic_DNA"/>
</dbReference>
<keyword evidence="2" id="KW-0560">Oxidoreductase</keyword>
<dbReference type="InterPro" id="IPR036291">
    <property type="entry name" value="NAD(P)-bd_dom_sf"/>
</dbReference>
<reference evidence="3 4" key="1">
    <citation type="submission" date="2024-07" db="EMBL/GenBank/DDBJ databases">
        <title>Section-level genome sequencing and comparative genomics of Aspergillus sections Usti and Cavernicolus.</title>
        <authorList>
            <consortium name="Lawrence Berkeley National Laboratory"/>
            <person name="Nybo J.L."/>
            <person name="Vesth T.C."/>
            <person name="Theobald S."/>
            <person name="Frisvad J.C."/>
            <person name="Larsen T.O."/>
            <person name="Kjaerboelling I."/>
            <person name="Rothschild-Mancinelli K."/>
            <person name="Lyhne E.K."/>
            <person name="Kogle M.E."/>
            <person name="Barry K."/>
            <person name="Clum A."/>
            <person name="Na H."/>
            <person name="Ledsgaard L."/>
            <person name="Lin J."/>
            <person name="Lipzen A."/>
            <person name="Kuo A."/>
            <person name="Riley R."/>
            <person name="Mondo S."/>
            <person name="LaButti K."/>
            <person name="Haridas S."/>
            <person name="Pangalinan J."/>
            <person name="Salamov A.A."/>
            <person name="Simmons B.A."/>
            <person name="Magnuson J.K."/>
            <person name="Chen J."/>
            <person name="Drula E."/>
            <person name="Henrissat B."/>
            <person name="Wiebenga A."/>
            <person name="Lubbers R.J."/>
            <person name="Gomes A.C."/>
            <person name="Makela M.R."/>
            <person name="Stajich J."/>
            <person name="Grigoriev I.V."/>
            <person name="Mortensen U.H."/>
            <person name="De vries R.P."/>
            <person name="Baker S.E."/>
            <person name="Andersen M.R."/>
        </authorList>
    </citation>
    <scope>NUCLEOTIDE SEQUENCE [LARGE SCALE GENOMIC DNA]</scope>
    <source>
        <strain evidence="3 4">CBS 600.67</strain>
    </source>
</reference>
<comment type="caution">
    <text evidence="3">The sequence shown here is derived from an EMBL/GenBank/DDBJ whole genome shotgun (WGS) entry which is preliminary data.</text>
</comment>
<keyword evidence="4" id="KW-1185">Reference proteome</keyword>
<accession>A0ABR4IEX5</accession>
<sequence>MVTYRVNSEYFETLPTGMGRSALELARDAEHGANVAVADWNEAAEGLIKPYPGRPLFRKCDVSNWENVLEVFEAAQTEFGIIHTVISNAGISSHENLLTAEVDPTTNRLCPPSHKSIEVNLIGELYVTKSALHYFAQWPATHCQLVVTSSAGAFFPAPPIYMYFAAMSGILGLKWLETRGDLPKNSALGVARALFLPVLNPTLNGKSLFVAGDRIFEFEDSWRQAERSWMGPELCDQVRRGRPLLLASMNPEC</sequence>
<dbReference type="SUPFAM" id="SSF51735">
    <property type="entry name" value="NAD(P)-binding Rossmann-fold domains"/>
    <property type="match status" value="1"/>
</dbReference>
<dbReference type="PANTHER" id="PTHR44229">
    <property type="entry name" value="15-HYDROXYPROSTAGLANDIN DEHYDROGENASE [NAD(+)]"/>
    <property type="match status" value="1"/>
</dbReference>
<comment type="similarity">
    <text evidence="1">Belongs to the short-chain dehydrogenases/reductases (SDR) family.</text>
</comment>
<dbReference type="InterPro" id="IPR002347">
    <property type="entry name" value="SDR_fam"/>
</dbReference>
<gene>
    <name evidence="3" type="ORF">BDW59DRAFT_172175</name>
</gene>
<evidence type="ECO:0000256" key="1">
    <source>
        <dbReference type="ARBA" id="ARBA00006484"/>
    </source>
</evidence>
<name>A0ABR4IEX5_9EURO</name>
<dbReference type="PANTHER" id="PTHR44229:SF4">
    <property type="entry name" value="15-HYDROXYPROSTAGLANDIN DEHYDROGENASE [NAD(+)]"/>
    <property type="match status" value="1"/>
</dbReference>
<dbReference type="Gene3D" id="3.40.50.720">
    <property type="entry name" value="NAD(P)-binding Rossmann-like Domain"/>
    <property type="match status" value="1"/>
</dbReference>
<dbReference type="Proteomes" id="UP001610335">
    <property type="component" value="Unassembled WGS sequence"/>
</dbReference>
<evidence type="ECO:0000256" key="2">
    <source>
        <dbReference type="ARBA" id="ARBA00023002"/>
    </source>
</evidence>